<gene>
    <name evidence="1" type="ORF">BGZ95_004936</name>
</gene>
<comment type="caution">
    <text evidence="1">The sequence shown here is derived from an EMBL/GenBank/DDBJ whole genome shotgun (WGS) entry which is preliminary data.</text>
</comment>
<proteinExistence type="predicted"/>
<feature type="non-terminal residue" evidence="1">
    <location>
        <position position="75"/>
    </location>
</feature>
<name>A0AAD4D2F7_9FUNG</name>
<evidence type="ECO:0000313" key="2">
    <source>
        <dbReference type="Proteomes" id="UP001194580"/>
    </source>
</evidence>
<reference evidence="1" key="1">
    <citation type="journal article" date="2020" name="Fungal Divers.">
        <title>Resolving the Mortierellaceae phylogeny through synthesis of multi-gene phylogenetics and phylogenomics.</title>
        <authorList>
            <person name="Vandepol N."/>
            <person name="Liber J."/>
            <person name="Desiro A."/>
            <person name="Na H."/>
            <person name="Kennedy M."/>
            <person name="Barry K."/>
            <person name="Grigoriev I.V."/>
            <person name="Miller A.N."/>
            <person name="O'Donnell K."/>
            <person name="Stajich J.E."/>
            <person name="Bonito G."/>
        </authorList>
    </citation>
    <scope>NUCLEOTIDE SEQUENCE</scope>
    <source>
        <strain evidence="1">NRRL 28262</strain>
    </source>
</reference>
<dbReference type="EMBL" id="JAAAIL010002291">
    <property type="protein sequence ID" value="KAG0258521.1"/>
    <property type="molecule type" value="Genomic_DNA"/>
</dbReference>
<protein>
    <submittedName>
        <fullName evidence="1">Uncharacterized protein</fullName>
    </submittedName>
</protein>
<keyword evidence="2" id="KW-1185">Reference proteome</keyword>
<feature type="non-terminal residue" evidence="1">
    <location>
        <position position="1"/>
    </location>
</feature>
<dbReference type="Proteomes" id="UP001194580">
    <property type="component" value="Unassembled WGS sequence"/>
</dbReference>
<dbReference type="AlphaFoldDB" id="A0AAD4D2F7"/>
<accession>A0AAD4D2F7</accession>
<sequence length="75" mass="8681">DLKGFGARVILSKDKDDDGDKEKDKDKKEKTSPGIVVNYLTDWLVTSHFYKPSRTRGDIDVKMPYTPTHIVDLWR</sequence>
<evidence type="ECO:0000313" key="1">
    <source>
        <dbReference type="EMBL" id="KAG0258521.1"/>
    </source>
</evidence>
<organism evidence="1 2">
    <name type="scientific">Linnemannia exigua</name>
    <dbReference type="NCBI Taxonomy" id="604196"/>
    <lineage>
        <taxon>Eukaryota</taxon>
        <taxon>Fungi</taxon>
        <taxon>Fungi incertae sedis</taxon>
        <taxon>Mucoromycota</taxon>
        <taxon>Mortierellomycotina</taxon>
        <taxon>Mortierellomycetes</taxon>
        <taxon>Mortierellales</taxon>
        <taxon>Mortierellaceae</taxon>
        <taxon>Linnemannia</taxon>
    </lineage>
</organism>